<feature type="transmembrane region" description="Helical" evidence="1">
    <location>
        <begin position="63"/>
        <end position="84"/>
    </location>
</feature>
<reference evidence="2 3" key="1">
    <citation type="submission" date="2023-03" db="EMBL/GenBank/DDBJ databases">
        <title>Paludisphaera mucosa sp. nov. a novel planctomycete from northern fen.</title>
        <authorList>
            <person name="Ivanova A."/>
        </authorList>
    </citation>
    <scope>NUCLEOTIDE SEQUENCE [LARGE SCALE GENOMIC DNA]</scope>
    <source>
        <strain evidence="2 3">Pla2</strain>
    </source>
</reference>
<sequence length="173" mass="19406">MRLPGVRFSMRRMMAWVILAAVMLALVRYSVVLRGSEGLTELAFWTFFAIAMAPYNRQGRRAMFLAAFSGFGMMYLSFTNYGYLTPPFRLPTSLLLEAIHDRLPTGLPFTAIDFHRAGHVFFAVAAGTLAGLLLLTQVPENLPVPEAIPFRARARATFPTVFGLWDRLWSARG</sequence>
<organism evidence="2 3">
    <name type="scientific">Paludisphaera mucosa</name>
    <dbReference type="NCBI Taxonomy" id="3030827"/>
    <lineage>
        <taxon>Bacteria</taxon>
        <taxon>Pseudomonadati</taxon>
        <taxon>Planctomycetota</taxon>
        <taxon>Planctomycetia</taxon>
        <taxon>Isosphaerales</taxon>
        <taxon>Isosphaeraceae</taxon>
        <taxon>Paludisphaera</taxon>
    </lineage>
</organism>
<name>A0ABT6FHU6_9BACT</name>
<evidence type="ECO:0000313" key="2">
    <source>
        <dbReference type="EMBL" id="MDG3007140.1"/>
    </source>
</evidence>
<dbReference type="EMBL" id="JARRAG010000002">
    <property type="protein sequence ID" value="MDG3007140.1"/>
    <property type="molecule type" value="Genomic_DNA"/>
</dbReference>
<evidence type="ECO:0000313" key="3">
    <source>
        <dbReference type="Proteomes" id="UP001216907"/>
    </source>
</evidence>
<proteinExistence type="predicted"/>
<keyword evidence="1" id="KW-1133">Transmembrane helix</keyword>
<feature type="transmembrane region" description="Helical" evidence="1">
    <location>
        <begin position="40"/>
        <end position="56"/>
    </location>
</feature>
<protein>
    <submittedName>
        <fullName evidence="2">Uncharacterized protein</fullName>
    </submittedName>
</protein>
<keyword evidence="1" id="KW-0812">Transmembrane</keyword>
<accession>A0ABT6FHU6</accession>
<gene>
    <name evidence="2" type="ORF">PZE19_25530</name>
</gene>
<keyword evidence="3" id="KW-1185">Reference proteome</keyword>
<dbReference type="RefSeq" id="WP_277863428.1">
    <property type="nucleotide sequence ID" value="NZ_JARRAG010000002.1"/>
</dbReference>
<dbReference type="Proteomes" id="UP001216907">
    <property type="component" value="Unassembled WGS sequence"/>
</dbReference>
<feature type="transmembrane region" description="Helical" evidence="1">
    <location>
        <begin position="117"/>
        <end position="135"/>
    </location>
</feature>
<keyword evidence="1" id="KW-0472">Membrane</keyword>
<comment type="caution">
    <text evidence="2">The sequence shown here is derived from an EMBL/GenBank/DDBJ whole genome shotgun (WGS) entry which is preliminary data.</text>
</comment>
<evidence type="ECO:0000256" key="1">
    <source>
        <dbReference type="SAM" id="Phobius"/>
    </source>
</evidence>